<protein>
    <submittedName>
        <fullName evidence="2">Glyoxylase-like metal-dependent hydrolase (Beta-lactamase superfamily II)</fullName>
    </submittedName>
</protein>
<dbReference type="InterPro" id="IPR001279">
    <property type="entry name" value="Metallo-B-lactamas"/>
</dbReference>
<dbReference type="CDD" id="cd07739">
    <property type="entry name" value="metallo-hydrolase-like_MBL-fold"/>
    <property type="match status" value="1"/>
</dbReference>
<reference evidence="2 3" key="1">
    <citation type="submission" date="2019-06" db="EMBL/GenBank/DDBJ databases">
        <title>Sequencing the genomes of 1000 actinobacteria strains.</title>
        <authorList>
            <person name="Klenk H.-P."/>
        </authorList>
    </citation>
    <scope>NUCLEOTIDE SEQUENCE [LARGE SCALE GENOMIC DNA]</scope>
    <source>
        <strain evidence="2 3">DSM 45511</strain>
    </source>
</reference>
<dbReference type="SUPFAM" id="SSF56281">
    <property type="entry name" value="Metallo-hydrolase/oxidoreductase"/>
    <property type="match status" value="1"/>
</dbReference>
<organism evidence="2 3">
    <name type="scientific">Pseudonocardia cypriaca</name>
    <dbReference type="NCBI Taxonomy" id="882449"/>
    <lineage>
        <taxon>Bacteria</taxon>
        <taxon>Bacillati</taxon>
        <taxon>Actinomycetota</taxon>
        <taxon>Actinomycetes</taxon>
        <taxon>Pseudonocardiales</taxon>
        <taxon>Pseudonocardiaceae</taxon>
        <taxon>Pseudonocardia</taxon>
    </lineage>
</organism>
<dbReference type="InterPro" id="IPR050855">
    <property type="entry name" value="NDM-1-like"/>
</dbReference>
<proteinExistence type="predicted"/>
<comment type="caution">
    <text evidence="2">The sequence shown here is derived from an EMBL/GenBank/DDBJ whole genome shotgun (WGS) entry which is preliminary data.</text>
</comment>
<dbReference type="EMBL" id="VFPH01000003">
    <property type="protein sequence ID" value="TQM35623.1"/>
    <property type="molecule type" value="Genomic_DNA"/>
</dbReference>
<dbReference type="GO" id="GO:0016787">
    <property type="term" value="F:hydrolase activity"/>
    <property type="evidence" value="ECO:0007669"/>
    <property type="project" value="UniProtKB-KW"/>
</dbReference>
<dbReference type="InterPro" id="IPR036866">
    <property type="entry name" value="RibonucZ/Hydroxyglut_hydro"/>
</dbReference>
<accession>A0A543FP40</accession>
<dbReference type="Proteomes" id="UP000319818">
    <property type="component" value="Unassembled WGS sequence"/>
</dbReference>
<keyword evidence="2" id="KW-0378">Hydrolase</keyword>
<sequence>MSTTLTLSTFDAPARPLNIPLPIDPPEGGWTWPPTSVTLIAGENDAVLIDTLPTVEDAADLADWIEASGKRLTHIFITHGHIDHYLGTAPLKARFPDVKVVSTAATAGIIAEEQKTKRDTTTYSAIFADDLVEEVVIPEALPADGRFDLEGHDIIGVSAGQSDTSESSYAWVPELSAVVVGDIAYNDVHAALIETTTPETRKGWIATLEEIQGRNPQVVVASHRKADAVNDAGALAKTIEYVELGDKLLSTDPRPTLAEFVARMVEANPTRANVTTAIYSGAVQGLR</sequence>
<keyword evidence="3" id="KW-1185">Reference proteome</keyword>
<dbReference type="PANTHER" id="PTHR42951">
    <property type="entry name" value="METALLO-BETA-LACTAMASE DOMAIN-CONTAINING"/>
    <property type="match status" value="1"/>
</dbReference>
<evidence type="ECO:0000259" key="1">
    <source>
        <dbReference type="SMART" id="SM00849"/>
    </source>
</evidence>
<dbReference type="RefSeq" id="WP_142106939.1">
    <property type="nucleotide sequence ID" value="NZ_VFPH01000003.1"/>
</dbReference>
<dbReference type="OrthoDB" id="2273115at2"/>
<evidence type="ECO:0000313" key="2">
    <source>
        <dbReference type="EMBL" id="TQM35623.1"/>
    </source>
</evidence>
<dbReference type="PANTHER" id="PTHR42951:SF14">
    <property type="entry name" value="METALLO-BETA-LACTAMASE SUPERFAMILY PROTEIN"/>
    <property type="match status" value="1"/>
</dbReference>
<dbReference type="SMART" id="SM00849">
    <property type="entry name" value="Lactamase_B"/>
    <property type="match status" value="1"/>
</dbReference>
<feature type="domain" description="Metallo-beta-lactamase" evidence="1">
    <location>
        <begin position="34"/>
        <end position="223"/>
    </location>
</feature>
<dbReference type="Gene3D" id="3.60.15.10">
    <property type="entry name" value="Ribonuclease Z/Hydroxyacylglutathione hydrolase-like"/>
    <property type="match status" value="1"/>
</dbReference>
<name>A0A543FP40_9PSEU</name>
<gene>
    <name evidence="2" type="ORF">FB388_7060</name>
</gene>
<evidence type="ECO:0000313" key="3">
    <source>
        <dbReference type="Proteomes" id="UP000319818"/>
    </source>
</evidence>
<dbReference type="AlphaFoldDB" id="A0A543FP40"/>
<dbReference type="Pfam" id="PF00753">
    <property type="entry name" value="Lactamase_B"/>
    <property type="match status" value="1"/>
</dbReference>